<name>A0ABQ5E955_9ASTR</name>
<reference evidence="2" key="2">
    <citation type="submission" date="2022-01" db="EMBL/GenBank/DDBJ databases">
        <authorList>
            <person name="Yamashiro T."/>
            <person name="Shiraishi A."/>
            <person name="Satake H."/>
            <person name="Nakayama K."/>
        </authorList>
    </citation>
    <scope>NUCLEOTIDE SEQUENCE</scope>
</reference>
<sequence length="183" mass="20205">MSRTVKAIENALDASDSGEEDDEKVKDETCLVAQESSEKNKGVDLERVKCHMLKVENEKLKEEVIRLNKFEKSTHCLNEMLSNQKLSGEKLGLGFSSFEASSSKTKEIKFVKAQKKASFDGGPINMGSLHIVQATPKIIMGQPAVVPGYEKSMSFQKSILGPRPKHIIVNNVKVLVASDNEVK</sequence>
<comment type="caution">
    <text evidence="2">The sequence shown here is derived from an EMBL/GenBank/DDBJ whole genome shotgun (WGS) entry which is preliminary data.</text>
</comment>
<protein>
    <submittedName>
        <fullName evidence="2">Uncharacterized protein</fullName>
    </submittedName>
</protein>
<accession>A0ABQ5E955</accession>
<organism evidence="2 3">
    <name type="scientific">Tanacetum coccineum</name>
    <dbReference type="NCBI Taxonomy" id="301880"/>
    <lineage>
        <taxon>Eukaryota</taxon>
        <taxon>Viridiplantae</taxon>
        <taxon>Streptophyta</taxon>
        <taxon>Embryophyta</taxon>
        <taxon>Tracheophyta</taxon>
        <taxon>Spermatophyta</taxon>
        <taxon>Magnoliopsida</taxon>
        <taxon>eudicotyledons</taxon>
        <taxon>Gunneridae</taxon>
        <taxon>Pentapetalae</taxon>
        <taxon>asterids</taxon>
        <taxon>campanulids</taxon>
        <taxon>Asterales</taxon>
        <taxon>Asteraceae</taxon>
        <taxon>Asteroideae</taxon>
        <taxon>Anthemideae</taxon>
        <taxon>Anthemidinae</taxon>
        <taxon>Tanacetum</taxon>
    </lineage>
</organism>
<keyword evidence="3" id="KW-1185">Reference proteome</keyword>
<reference evidence="2" key="1">
    <citation type="journal article" date="2022" name="Int. J. Mol. Sci.">
        <title>Draft Genome of Tanacetum Coccineum: Genomic Comparison of Closely Related Tanacetum-Family Plants.</title>
        <authorList>
            <person name="Yamashiro T."/>
            <person name="Shiraishi A."/>
            <person name="Nakayama K."/>
            <person name="Satake H."/>
        </authorList>
    </citation>
    <scope>NUCLEOTIDE SEQUENCE</scope>
</reference>
<evidence type="ECO:0000256" key="1">
    <source>
        <dbReference type="SAM" id="MobiDB-lite"/>
    </source>
</evidence>
<proteinExistence type="predicted"/>
<dbReference type="EMBL" id="BQNB010016063">
    <property type="protein sequence ID" value="GJT47391.1"/>
    <property type="molecule type" value="Genomic_DNA"/>
</dbReference>
<evidence type="ECO:0000313" key="2">
    <source>
        <dbReference type="EMBL" id="GJT47391.1"/>
    </source>
</evidence>
<gene>
    <name evidence="2" type="ORF">Tco_0956106</name>
</gene>
<dbReference type="Proteomes" id="UP001151760">
    <property type="component" value="Unassembled WGS sequence"/>
</dbReference>
<feature type="region of interest" description="Disordered" evidence="1">
    <location>
        <begin position="1"/>
        <end position="26"/>
    </location>
</feature>
<evidence type="ECO:0000313" key="3">
    <source>
        <dbReference type="Proteomes" id="UP001151760"/>
    </source>
</evidence>